<dbReference type="PANTHER" id="PTHR31480">
    <property type="entry name" value="BIFUNCTIONAL LYCOPENE CYCLASE/PHYTOENE SYNTHASE"/>
    <property type="match status" value="1"/>
</dbReference>
<dbReference type="InterPro" id="IPR002060">
    <property type="entry name" value="Squ/phyt_synthse"/>
</dbReference>
<dbReference type="Gene3D" id="1.10.600.10">
    <property type="entry name" value="Farnesyl Diphosphate Synthase"/>
    <property type="match status" value="1"/>
</dbReference>
<proteinExistence type="predicted"/>
<dbReference type="SUPFAM" id="SSF48576">
    <property type="entry name" value="Terpenoid synthases"/>
    <property type="match status" value="1"/>
</dbReference>
<dbReference type="InterPro" id="IPR008949">
    <property type="entry name" value="Isoprenoid_synthase_dom_sf"/>
</dbReference>
<gene>
    <name evidence="3" type="ORF">ALOHA_HF1019P19.48c</name>
</gene>
<dbReference type="InterPro" id="IPR044843">
    <property type="entry name" value="Trans_IPPS_bact-type"/>
</dbReference>
<reference evidence="3" key="2">
    <citation type="journal article" date="2007" name="Proc. Natl. Acad. Sci. U.S.A.">
        <title>Proteorhodopsin photosystem gene expression enables photophosphorylation in a heterologous host.</title>
        <authorList>
            <person name="Martinez A."/>
            <person name="Bradley A.S."/>
            <person name="Waldbauer J.R."/>
            <person name="Summons R.E."/>
            <person name="Delong E.F."/>
        </authorList>
    </citation>
    <scope>NUCLEOTIDE SEQUENCE</scope>
</reference>
<evidence type="ECO:0000256" key="2">
    <source>
        <dbReference type="SAM" id="MobiDB-lite"/>
    </source>
</evidence>
<dbReference type="SFLD" id="SFLDS00005">
    <property type="entry name" value="Isoprenoid_Synthase_Type_I"/>
    <property type="match status" value="1"/>
</dbReference>
<dbReference type="AlphaFoldDB" id="A4GIH5"/>
<evidence type="ECO:0000256" key="1">
    <source>
        <dbReference type="ARBA" id="ARBA00022679"/>
    </source>
</evidence>
<keyword evidence="1" id="KW-0808">Transferase</keyword>
<dbReference type="EMBL" id="EF100190">
    <property type="protein sequence ID" value="ABL60985.1"/>
    <property type="molecule type" value="Genomic_DNA"/>
</dbReference>
<dbReference type="InterPro" id="IPR019845">
    <property type="entry name" value="Squalene/phytoene_synthase_CS"/>
</dbReference>
<organism evidence="3">
    <name type="scientific">uncultured marine bacterium HF10_19P19</name>
    <dbReference type="NCBI Taxonomy" id="413067"/>
    <lineage>
        <taxon>Bacteria</taxon>
        <taxon>environmental samples</taxon>
    </lineage>
</organism>
<dbReference type="Pfam" id="PF00494">
    <property type="entry name" value="SQS_PSY"/>
    <property type="match status" value="1"/>
</dbReference>
<dbReference type="SFLD" id="SFLDG01212">
    <property type="entry name" value="Phytoene_synthase_like"/>
    <property type="match status" value="1"/>
</dbReference>
<dbReference type="PROSITE" id="PS01045">
    <property type="entry name" value="SQUALEN_PHYTOEN_SYN_2"/>
    <property type="match status" value="1"/>
</dbReference>
<protein>
    <submittedName>
        <fullName evidence="3">Phytoene synthase CrtB</fullName>
    </submittedName>
</protein>
<sequence>MSSPRAEQKQQDAHYPAERGTALKTLAKNGKSFYWASRLLGRQMAIDAAELYSLCRLLDDIADGDINGLDTKEGTHRLRHIRRQLTQIDAGKIPEQPDPALLQYMQVMNRCQIPVMPLIHLLDGLLLDQSAMLLKDEADLVAYAYHVAGAVGLLMCPVLGCDDRTAFRFAVDMGIGMQLTNIARDILEDAQMGRRYLPESWTGQLSPDQIVACAEAPESQNYKQIQAAADRLLTLADQYYESGRLGLGFLPVRARYCIAVAAGVYRAIGTKLRTRKLRWGDGRVVTSKSEKLSASLQALSKLYRLPKATHNTNLHAPLTSLLDEALK</sequence>
<feature type="compositionally biased region" description="Basic and acidic residues" evidence="2">
    <location>
        <begin position="1"/>
        <end position="17"/>
    </location>
</feature>
<accession>A4GIH5</accession>
<dbReference type="GO" id="GO:0008299">
    <property type="term" value="P:isoprenoid biosynthetic process"/>
    <property type="evidence" value="ECO:0007669"/>
    <property type="project" value="UniProtKB-ARBA"/>
</dbReference>
<feature type="region of interest" description="Disordered" evidence="2">
    <location>
        <begin position="1"/>
        <end position="20"/>
    </location>
</feature>
<dbReference type="SFLD" id="SFLDG01018">
    <property type="entry name" value="Squalene/Phytoene_Synthase_Lik"/>
    <property type="match status" value="1"/>
</dbReference>
<reference evidence="3" key="1">
    <citation type="journal article" date="2007" name="Environ. Microbiol.">
        <title>Proteorhodopsin photosystem gene clusters exhibit co-evolutionary trends and shared ancestry among diverse marine microbial phyla.</title>
        <authorList>
            <person name="McCarren J."/>
            <person name="Delong E.F."/>
        </authorList>
    </citation>
    <scope>NUCLEOTIDE SEQUENCE</scope>
</reference>
<dbReference type="PROSITE" id="PS01044">
    <property type="entry name" value="SQUALEN_PHYTOEN_SYN_1"/>
    <property type="match status" value="1"/>
</dbReference>
<name>A4GIH5_9BACT</name>
<dbReference type="GO" id="GO:0004311">
    <property type="term" value="F:geranylgeranyl diphosphate synthase activity"/>
    <property type="evidence" value="ECO:0007669"/>
    <property type="project" value="InterPro"/>
</dbReference>
<evidence type="ECO:0000313" key="3">
    <source>
        <dbReference type="EMBL" id="ABL60985.1"/>
    </source>
</evidence>